<dbReference type="GO" id="GO:0004180">
    <property type="term" value="F:carboxypeptidase activity"/>
    <property type="evidence" value="ECO:0007669"/>
    <property type="project" value="UniProtKB-KW"/>
</dbReference>
<dbReference type="GO" id="GO:0070008">
    <property type="term" value="F:serine-type exopeptidase activity"/>
    <property type="evidence" value="ECO:0007669"/>
    <property type="project" value="InterPro"/>
</dbReference>
<comment type="caution">
    <text evidence="7">The sequence shown here is derived from an EMBL/GenBank/DDBJ whole genome shotgun (WGS) entry which is preliminary data.</text>
</comment>
<dbReference type="GO" id="GO:0008239">
    <property type="term" value="F:dipeptidyl-peptidase activity"/>
    <property type="evidence" value="ECO:0007669"/>
    <property type="project" value="TreeGrafter"/>
</dbReference>
<evidence type="ECO:0000256" key="4">
    <source>
        <dbReference type="ARBA" id="ARBA00022801"/>
    </source>
</evidence>
<evidence type="ECO:0000256" key="1">
    <source>
        <dbReference type="ARBA" id="ARBA00011079"/>
    </source>
</evidence>
<organism evidence="7 8">
    <name type="scientific">Ephemerocybe angulata</name>
    <dbReference type="NCBI Taxonomy" id="980116"/>
    <lineage>
        <taxon>Eukaryota</taxon>
        <taxon>Fungi</taxon>
        <taxon>Dikarya</taxon>
        <taxon>Basidiomycota</taxon>
        <taxon>Agaricomycotina</taxon>
        <taxon>Agaricomycetes</taxon>
        <taxon>Agaricomycetidae</taxon>
        <taxon>Agaricales</taxon>
        <taxon>Agaricineae</taxon>
        <taxon>Psathyrellaceae</taxon>
        <taxon>Ephemerocybe</taxon>
    </lineage>
</organism>
<dbReference type="InterPro" id="IPR029058">
    <property type="entry name" value="AB_hydrolase_fold"/>
</dbReference>
<evidence type="ECO:0000256" key="6">
    <source>
        <dbReference type="SAM" id="SignalP"/>
    </source>
</evidence>
<feature type="chain" id="PRO_5034218282" evidence="6">
    <location>
        <begin position="30"/>
        <end position="574"/>
    </location>
</feature>
<dbReference type="PANTHER" id="PTHR11010:SF23">
    <property type="entry name" value="SERINE PEPTIDASE"/>
    <property type="match status" value="1"/>
</dbReference>
<dbReference type="InterPro" id="IPR008758">
    <property type="entry name" value="Peptidase_S28"/>
</dbReference>
<protein>
    <submittedName>
        <fullName evidence="7">Serine carboxypeptidase S28-domain-containing protein</fullName>
    </submittedName>
</protein>
<dbReference type="PANTHER" id="PTHR11010">
    <property type="entry name" value="PROTEASE S28 PRO-X CARBOXYPEPTIDASE-RELATED"/>
    <property type="match status" value="1"/>
</dbReference>
<accession>A0A8H6HCS6</accession>
<dbReference type="OrthoDB" id="1735038at2759"/>
<dbReference type="AlphaFoldDB" id="A0A8H6HCS6"/>
<proteinExistence type="inferred from homology"/>
<reference evidence="7 8" key="1">
    <citation type="submission" date="2020-07" db="EMBL/GenBank/DDBJ databases">
        <title>Comparative genomics of pyrophilous fungi reveals a link between fire events and developmental genes.</title>
        <authorList>
            <consortium name="DOE Joint Genome Institute"/>
            <person name="Steindorff A.S."/>
            <person name="Carver A."/>
            <person name="Calhoun S."/>
            <person name="Stillman K."/>
            <person name="Liu H."/>
            <person name="Lipzen A."/>
            <person name="Pangilinan J."/>
            <person name="Labutti K."/>
            <person name="Bruns T.D."/>
            <person name="Grigoriev I.V."/>
        </authorList>
    </citation>
    <scope>NUCLEOTIDE SEQUENCE [LARGE SCALE GENOMIC DNA]</scope>
    <source>
        <strain evidence="7 8">CBS 144469</strain>
    </source>
</reference>
<dbReference type="Pfam" id="PF05577">
    <property type="entry name" value="Peptidase_S28"/>
    <property type="match status" value="1"/>
</dbReference>
<dbReference type="SUPFAM" id="SSF53474">
    <property type="entry name" value="alpha/beta-Hydrolases"/>
    <property type="match status" value="1"/>
</dbReference>
<keyword evidence="4" id="KW-0378">Hydrolase</keyword>
<dbReference type="GO" id="GO:0006508">
    <property type="term" value="P:proteolysis"/>
    <property type="evidence" value="ECO:0007669"/>
    <property type="project" value="UniProtKB-KW"/>
</dbReference>
<keyword evidence="2" id="KW-0645">Protease</keyword>
<evidence type="ECO:0000313" key="8">
    <source>
        <dbReference type="Proteomes" id="UP000521943"/>
    </source>
</evidence>
<feature type="signal peptide" evidence="6">
    <location>
        <begin position="1"/>
        <end position="29"/>
    </location>
</feature>
<sequence>MGGGNTSFRVPKVSALIVVFLGLLSVASAARNGLVGGRKQHMVDLYRSITPKPGPNGKRPVTDVNGNIIADYDVIYTFDQLIDHSNPSAGTFKQRYYHTWEYYKTGGPIVLTTPGEQTADDTFALLTNASMSGFIAQATNGAVINLEHRFYGKSMPFADMSVKSLQVHTVEQAIEDLVYFAQNVQLAMPGGKTDAVRPHKIPWILLGGSYSGALTSWTLNQKPGVFWAGYSSSGVIQPQLDFWQYFKPIQKNMPANCSADVEAAIQVVDSVIDSGNATAYAELLALFGFAPDLAPSNFANSLTYPISDWQILDVYSSRGSVFFDFCDALEVQAGQPAPASGFGAQTAITAWGRYYRTSYVDDICKGFDPEECMSFDGSTSSSIKPTDDRSWMWQVCNQLGWAQVGPPADYKGVVSKHFTVDNYTTYCNTAFDGAFTDTFESRVEATAKKYLGWGTKADRLFVVNGERDPWLEVTHSAEEARLASTSTTPIFLTDGYHCSDLTALNTVSKSIADVYQSARTTFPAWMKDFKASDKPVATTAGGTSSKGRNAAGRAHASPFAAAIIAGAAFVLAVL</sequence>
<comment type="similarity">
    <text evidence="1">Belongs to the peptidase S28 family.</text>
</comment>
<dbReference type="EMBL" id="JACGCI010000144">
    <property type="protein sequence ID" value="KAF6743483.1"/>
    <property type="molecule type" value="Genomic_DNA"/>
</dbReference>
<keyword evidence="7" id="KW-0121">Carboxypeptidase</keyword>
<name>A0A8H6HCS6_9AGAR</name>
<evidence type="ECO:0000256" key="2">
    <source>
        <dbReference type="ARBA" id="ARBA00022670"/>
    </source>
</evidence>
<keyword evidence="8" id="KW-1185">Reference proteome</keyword>
<evidence type="ECO:0000256" key="3">
    <source>
        <dbReference type="ARBA" id="ARBA00022729"/>
    </source>
</evidence>
<dbReference type="Proteomes" id="UP000521943">
    <property type="component" value="Unassembled WGS sequence"/>
</dbReference>
<gene>
    <name evidence="7" type="ORF">DFP72DRAFT_933230</name>
</gene>
<keyword evidence="5" id="KW-0325">Glycoprotein</keyword>
<evidence type="ECO:0000256" key="5">
    <source>
        <dbReference type="ARBA" id="ARBA00023180"/>
    </source>
</evidence>
<dbReference type="Gene3D" id="3.40.50.1820">
    <property type="entry name" value="alpha/beta hydrolase"/>
    <property type="match status" value="2"/>
</dbReference>
<keyword evidence="3 6" id="KW-0732">Signal</keyword>
<evidence type="ECO:0000313" key="7">
    <source>
        <dbReference type="EMBL" id="KAF6743483.1"/>
    </source>
</evidence>